<evidence type="ECO:0000256" key="5">
    <source>
        <dbReference type="ARBA" id="ARBA00022741"/>
    </source>
</evidence>
<dbReference type="CDD" id="cd00130">
    <property type="entry name" value="PAS"/>
    <property type="match status" value="1"/>
</dbReference>
<dbReference type="CDD" id="cd01949">
    <property type="entry name" value="GGDEF"/>
    <property type="match status" value="1"/>
</dbReference>
<keyword evidence="11" id="KW-0472">Membrane</keyword>
<keyword evidence="6" id="KW-0418">Kinase</keyword>
<dbReference type="InterPro" id="IPR000160">
    <property type="entry name" value="GGDEF_dom"/>
</dbReference>
<dbReference type="InterPro" id="IPR029151">
    <property type="entry name" value="Sensor-like_sf"/>
</dbReference>
<evidence type="ECO:0000259" key="12">
    <source>
        <dbReference type="PROSITE" id="PS50112"/>
    </source>
</evidence>
<dbReference type="Gene3D" id="3.30.70.270">
    <property type="match status" value="1"/>
</dbReference>
<dbReference type="Pfam" id="PF21623">
    <property type="entry name" value="HK_sensor_dom_bact"/>
    <property type="match status" value="1"/>
</dbReference>
<accession>A0ABP7LWZ8</accession>
<dbReference type="Pfam" id="PF00990">
    <property type="entry name" value="GGDEF"/>
    <property type="match status" value="1"/>
</dbReference>
<evidence type="ECO:0000256" key="3">
    <source>
        <dbReference type="ARBA" id="ARBA00022553"/>
    </source>
</evidence>
<feature type="transmembrane region" description="Helical" evidence="11">
    <location>
        <begin position="160"/>
        <end position="180"/>
    </location>
</feature>
<dbReference type="InterPro" id="IPR000014">
    <property type="entry name" value="PAS"/>
</dbReference>
<comment type="caution">
    <text evidence="14">The sequence shown here is derived from an EMBL/GenBank/DDBJ whole genome shotgun (WGS) entry which is preliminary data.</text>
</comment>
<evidence type="ECO:0000256" key="11">
    <source>
        <dbReference type="SAM" id="Phobius"/>
    </source>
</evidence>
<dbReference type="SUPFAM" id="SSF103190">
    <property type="entry name" value="Sensory domain-like"/>
    <property type="match status" value="2"/>
</dbReference>
<feature type="region of interest" description="Disordered" evidence="10">
    <location>
        <begin position="426"/>
        <end position="451"/>
    </location>
</feature>
<dbReference type="InterPro" id="IPR048760">
    <property type="entry name" value="VP0354-like_sensor_dom"/>
</dbReference>
<evidence type="ECO:0000259" key="13">
    <source>
        <dbReference type="PROSITE" id="PS50887"/>
    </source>
</evidence>
<keyword evidence="8" id="KW-0902">Two-component regulatory system</keyword>
<dbReference type="PANTHER" id="PTHR45138">
    <property type="entry name" value="REGULATORY COMPONENTS OF SENSORY TRANSDUCTION SYSTEM"/>
    <property type="match status" value="1"/>
</dbReference>
<evidence type="ECO:0000256" key="10">
    <source>
        <dbReference type="SAM" id="MobiDB-lite"/>
    </source>
</evidence>
<feature type="domain" description="GGDEF" evidence="13">
    <location>
        <begin position="353"/>
        <end position="451"/>
    </location>
</feature>
<dbReference type="NCBIfam" id="TIGR00254">
    <property type="entry name" value="GGDEF"/>
    <property type="match status" value="1"/>
</dbReference>
<dbReference type="Proteomes" id="UP001500133">
    <property type="component" value="Unassembled WGS sequence"/>
</dbReference>
<protein>
    <recommendedName>
        <fullName evidence="2">diguanylate cyclase</fullName>
        <ecNumber evidence="2">2.7.7.65</ecNumber>
    </recommendedName>
</protein>
<feature type="domain" description="PAS" evidence="12">
    <location>
        <begin position="196"/>
        <end position="267"/>
    </location>
</feature>
<keyword evidence="7" id="KW-0067">ATP-binding</keyword>
<evidence type="ECO:0000256" key="2">
    <source>
        <dbReference type="ARBA" id="ARBA00012528"/>
    </source>
</evidence>
<dbReference type="InterPro" id="IPR050469">
    <property type="entry name" value="Diguanylate_Cyclase"/>
</dbReference>
<evidence type="ECO:0000256" key="8">
    <source>
        <dbReference type="ARBA" id="ARBA00023012"/>
    </source>
</evidence>
<comment type="catalytic activity">
    <reaction evidence="9">
        <text>2 GTP = 3',3'-c-di-GMP + 2 diphosphate</text>
        <dbReference type="Rhea" id="RHEA:24898"/>
        <dbReference type="ChEBI" id="CHEBI:33019"/>
        <dbReference type="ChEBI" id="CHEBI:37565"/>
        <dbReference type="ChEBI" id="CHEBI:58805"/>
        <dbReference type="EC" id="2.7.7.65"/>
    </reaction>
</comment>
<keyword evidence="5" id="KW-0547">Nucleotide-binding</keyword>
<reference evidence="15" key="1">
    <citation type="journal article" date="2019" name="Int. J. Syst. Evol. Microbiol.">
        <title>The Global Catalogue of Microorganisms (GCM) 10K type strain sequencing project: providing services to taxonomists for standard genome sequencing and annotation.</title>
        <authorList>
            <consortium name="The Broad Institute Genomics Platform"/>
            <consortium name="The Broad Institute Genome Sequencing Center for Infectious Disease"/>
            <person name="Wu L."/>
            <person name="Ma J."/>
        </authorList>
    </citation>
    <scope>NUCLEOTIDE SEQUENCE [LARGE SCALE GENOMIC DNA]</scope>
    <source>
        <strain evidence="15">JCM 16914</strain>
    </source>
</reference>
<dbReference type="Gene3D" id="3.30.450.20">
    <property type="entry name" value="PAS domain"/>
    <property type="match status" value="3"/>
</dbReference>
<name>A0ABP7LWZ8_9GAMM</name>
<dbReference type="PANTHER" id="PTHR45138:SF9">
    <property type="entry name" value="DIGUANYLATE CYCLASE DGCM-RELATED"/>
    <property type="match status" value="1"/>
</dbReference>
<dbReference type="SMART" id="SM00091">
    <property type="entry name" value="PAS"/>
    <property type="match status" value="1"/>
</dbReference>
<evidence type="ECO:0000256" key="1">
    <source>
        <dbReference type="ARBA" id="ARBA00004370"/>
    </source>
</evidence>
<keyword evidence="15" id="KW-1185">Reference proteome</keyword>
<dbReference type="EMBL" id="BAAAZT010000073">
    <property type="protein sequence ID" value="GAA3907633.1"/>
    <property type="molecule type" value="Genomic_DNA"/>
</dbReference>
<evidence type="ECO:0000256" key="4">
    <source>
        <dbReference type="ARBA" id="ARBA00022679"/>
    </source>
</evidence>
<dbReference type="PROSITE" id="PS50112">
    <property type="entry name" value="PAS"/>
    <property type="match status" value="1"/>
</dbReference>
<dbReference type="SMART" id="SM00267">
    <property type="entry name" value="GGDEF"/>
    <property type="match status" value="1"/>
</dbReference>
<gene>
    <name evidence="14" type="ORF">GCM10022228_17460</name>
</gene>
<keyword evidence="11" id="KW-1133">Transmembrane helix</keyword>
<sequence length="451" mass="49831">MALEPGETYLSPMDLNMERGEPECPPRPTLRLVRRLADSQGQPRGILVLNYSADKLLARLRTLFSDLDQPMLLNAEGYWMLSPVAEDTWGWLLGRPQKTLKAQRPALWKRIQAAPDGMLALEGDLFSYARLKISPSDAWIVLIQTRSPDWHVGAVYLRPWFQALIVGLFAMAAALVYFVIAAGEQRRAAREAECRQLAQFKDLYDNAPIGYITLTATGLITSVNQTLLTCLGYRSDEKLSGQYFSQLVSNASRRQLSELLASLSAGEDMQCRLVIYRKNGEPLTVLCSVSSLISEANTLMVGRCSVLDISQQVALEQSLERLAYSDPLTGLANRRHFDELAYREIKRLQREGGSLAALALDIDRFKVVNDTYGHDIGDEVLKSLADVCRSQLRGGDIMARFGGEEFTILLPGADAAEGRAKAEALRAGADAGGSGRRRPHPLYGIDRRGGA</sequence>
<dbReference type="SUPFAM" id="SSF55073">
    <property type="entry name" value="Nucleotide cyclase"/>
    <property type="match status" value="1"/>
</dbReference>
<evidence type="ECO:0000256" key="6">
    <source>
        <dbReference type="ARBA" id="ARBA00022777"/>
    </source>
</evidence>
<organism evidence="14 15">
    <name type="scientific">Halomonas cibimaris</name>
    <dbReference type="NCBI Taxonomy" id="657012"/>
    <lineage>
        <taxon>Bacteria</taxon>
        <taxon>Pseudomonadati</taxon>
        <taxon>Pseudomonadota</taxon>
        <taxon>Gammaproteobacteria</taxon>
        <taxon>Oceanospirillales</taxon>
        <taxon>Halomonadaceae</taxon>
        <taxon>Halomonas</taxon>
    </lineage>
</organism>
<dbReference type="InterPro" id="IPR043128">
    <property type="entry name" value="Rev_trsase/Diguanyl_cyclase"/>
</dbReference>
<dbReference type="PROSITE" id="PS50887">
    <property type="entry name" value="GGDEF"/>
    <property type="match status" value="1"/>
</dbReference>
<keyword evidence="4" id="KW-0808">Transferase</keyword>
<dbReference type="InterPro" id="IPR029787">
    <property type="entry name" value="Nucleotide_cyclase"/>
</dbReference>
<proteinExistence type="predicted"/>
<evidence type="ECO:0000256" key="7">
    <source>
        <dbReference type="ARBA" id="ARBA00022840"/>
    </source>
</evidence>
<dbReference type="EC" id="2.7.7.65" evidence="2"/>
<evidence type="ECO:0000313" key="15">
    <source>
        <dbReference type="Proteomes" id="UP001500133"/>
    </source>
</evidence>
<evidence type="ECO:0000313" key="14">
    <source>
        <dbReference type="EMBL" id="GAA3907633.1"/>
    </source>
</evidence>
<dbReference type="InterPro" id="IPR035965">
    <property type="entry name" value="PAS-like_dom_sf"/>
</dbReference>
<evidence type="ECO:0000256" key="9">
    <source>
        <dbReference type="ARBA" id="ARBA00034247"/>
    </source>
</evidence>
<dbReference type="Pfam" id="PF13426">
    <property type="entry name" value="PAS_9"/>
    <property type="match status" value="1"/>
</dbReference>
<comment type="subcellular location">
    <subcellularLocation>
        <location evidence="1">Membrane</location>
    </subcellularLocation>
</comment>
<keyword evidence="11" id="KW-0812">Transmembrane</keyword>
<dbReference type="SUPFAM" id="SSF55785">
    <property type="entry name" value="PYP-like sensor domain (PAS domain)"/>
    <property type="match status" value="1"/>
</dbReference>
<keyword evidence="3" id="KW-0597">Phosphoprotein</keyword>
<dbReference type="NCBIfam" id="TIGR00229">
    <property type="entry name" value="sensory_box"/>
    <property type="match status" value="1"/>
</dbReference>